<proteinExistence type="predicted"/>
<dbReference type="OrthoDB" id="1675410at2"/>
<evidence type="ECO:0000313" key="2">
    <source>
        <dbReference type="EMBL" id="SHK49352.1"/>
    </source>
</evidence>
<dbReference type="RefSeq" id="WP_143151358.1">
    <property type="nucleotide sequence ID" value="NZ_FRAE01000079.1"/>
</dbReference>
<name>A0A1M6SX95_9FIRM</name>
<reference evidence="3" key="1">
    <citation type="submission" date="2016-11" db="EMBL/GenBank/DDBJ databases">
        <authorList>
            <person name="Varghese N."/>
            <person name="Submissions S."/>
        </authorList>
    </citation>
    <scope>NUCLEOTIDE SEQUENCE [LARGE SCALE GENOMIC DNA]</scope>
    <source>
        <strain evidence="3">DSM 15518</strain>
    </source>
</reference>
<feature type="transmembrane region" description="Helical" evidence="1">
    <location>
        <begin position="36"/>
        <end position="55"/>
    </location>
</feature>
<dbReference type="Proteomes" id="UP000242497">
    <property type="component" value="Unassembled WGS sequence"/>
</dbReference>
<evidence type="ECO:0000313" key="3">
    <source>
        <dbReference type="Proteomes" id="UP000242497"/>
    </source>
</evidence>
<protein>
    <submittedName>
        <fullName evidence="2">Uncharacterized protein</fullName>
    </submittedName>
</protein>
<accession>A0A1M6SX95</accession>
<dbReference type="EMBL" id="FRAE01000079">
    <property type="protein sequence ID" value="SHK49352.1"/>
    <property type="molecule type" value="Genomic_DNA"/>
</dbReference>
<dbReference type="AlphaFoldDB" id="A0A1M6SX95"/>
<keyword evidence="1" id="KW-0472">Membrane</keyword>
<feature type="transmembrane region" description="Helical" evidence="1">
    <location>
        <begin position="67"/>
        <end position="86"/>
    </location>
</feature>
<keyword evidence="3" id="KW-1185">Reference proteome</keyword>
<keyword evidence="1" id="KW-0812">Transmembrane</keyword>
<organism evidence="2 3">
    <name type="scientific">Tepidibacter formicigenes DSM 15518</name>
    <dbReference type="NCBI Taxonomy" id="1123349"/>
    <lineage>
        <taxon>Bacteria</taxon>
        <taxon>Bacillati</taxon>
        <taxon>Bacillota</taxon>
        <taxon>Clostridia</taxon>
        <taxon>Peptostreptococcales</taxon>
        <taxon>Peptostreptococcaceae</taxon>
        <taxon>Tepidibacter</taxon>
    </lineage>
</organism>
<gene>
    <name evidence="2" type="ORF">SAMN02744037_02453</name>
</gene>
<keyword evidence="1" id="KW-1133">Transmembrane helix</keyword>
<sequence length="99" mass="11563">MSIFMSLPIMFIYSRLCYLFPEKNILDISEICFGKFVGKMLAAFVKISILLLATCKSVSQLFNYKDYRFIVTPIALLSLIFSHIMVDSIKEYWKWTDKA</sequence>
<evidence type="ECO:0000256" key="1">
    <source>
        <dbReference type="SAM" id="Phobius"/>
    </source>
</evidence>